<dbReference type="Gene3D" id="3.40.50.300">
    <property type="entry name" value="P-loop containing nucleotide triphosphate hydrolases"/>
    <property type="match status" value="1"/>
</dbReference>
<evidence type="ECO:0000259" key="10">
    <source>
        <dbReference type="PROSITE" id="PS50893"/>
    </source>
</evidence>
<evidence type="ECO:0000256" key="5">
    <source>
        <dbReference type="ARBA" id="ARBA00022741"/>
    </source>
</evidence>
<keyword evidence="4 9" id="KW-0812">Transmembrane</keyword>
<protein>
    <submittedName>
        <fullName evidence="12">Multidrug ABC transporter ATPase and permease</fullName>
    </submittedName>
</protein>
<sequence>MQEEILDRRNYDMTDKEIMKRLLAYARPYLKSFILTFVLMIATVGFALVEPYLIGVSIDTIDQPNMEMSRLLGILSIFILAIIIGNLFNYAQTIILQVTGQSIIYNIRKDIFTHLEFHDINYLQSRPAGSLVTRVTNDTNTLNEMYTSVIVSVFKNVLMVLGILGAMFLLDWVLTLYILGVVPFIIFFSFLFRRFSRKAYRKVRSNLSRVNAFLAEHLSGMKIIQIFNQEQQKFYEFDEKNTKLKKSYYKQILIFGIYRPTMYMLFMIATLIVLYFGGMRVVAGLLTIGTLIGFQNYITRFFQPIQQLAEQFNVLQSAFASSERIFGIMDEHPKILDPEEPIKLPDVQGEIEFKNVWFAYIEGEWILKDVSFHVNPKETIAFVGATGAGKTTILSLITRNYDIQKGQILVDGVDITKIRKQDLRSYIGQMLQDVFMFTGTIDSNIKLRDKSITDEEMVQACKYVNAHQFIDKLDNGYNTRVRERGNNFSSGQRQLISFARTIVHEPKIMILDEATSNIDTETEQLIQDSLKKMMNIGTMLIVAHRLSTIQHVDKIIVLSKGEIIEEGSHQELLKNKKHYYQLYKLQYQHKEA</sequence>
<evidence type="ECO:0000256" key="6">
    <source>
        <dbReference type="ARBA" id="ARBA00022840"/>
    </source>
</evidence>
<keyword evidence="2" id="KW-0813">Transport</keyword>
<dbReference type="GO" id="GO:0015421">
    <property type="term" value="F:ABC-type oligopeptide transporter activity"/>
    <property type="evidence" value="ECO:0007669"/>
    <property type="project" value="TreeGrafter"/>
</dbReference>
<evidence type="ECO:0000259" key="11">
    <source>
        <dbReference type="PROSITE" id="PS50929"/>
    </source>
</evidence>
<dbReference type="SUPFAM" id="SSF52540">
    <property type="entry name" value="P-loop containing nucleoside triphosphate hydrolases"/>
    <property type="match status" value="1"/>
</dbReference>
<comment type="subcellular location">
    <subcellularLocation>
        <location evidence="1">Cell membrane</location>
        <topology evidence="1">Multi-pass membrane protein</topology>
    </subcellularLocation>
</comment>
<evidence type="ECO:0000256" key="1">
    <source>
        <dbReference type="ARBA" id="ARBA00004651"/>
    </source>
</evidence>
<feature type="transmembrane region" description="Helical" evidence="9">
    <location>
        <begin position="174"/>
        <end position="192"/>
    </location>
</feature>
<evidence type="ECO:0000313" key="12">
    <source>
        <dbReference type="EMBL" id="AJG37949.1"/>
    </source>
</evidence>
<evidence type="ECO:0000256" key="3">
    <source>
        <dbReference type="ARBA" id="ARBA00022475"/>
    </source>
</evidence>
<evidence type="ECO:0000256" key="2">
    <source>
        <dbReference type="ARBA" id="ARBA00022448"/>
    </source>
</evidence>
<dbReference type="SUPFAM" id="SSF90123">
    <property type="entry name" value="ABC transporter transmembrane region"/>
    <property type="match status" value="1"/>
</dbReference>
<keyword evidence="5" id="KW-0547">Nucleotide-binding</keyword>
<feature type="domain" description="ABC transmembrane type-1" evidence="11">
    <location>
        <begin position="34"/>
        <end position="317"/>
    </location>
</feature>
<organism evidence="12">
    <name type="scientific">Firmicutes bacterium enrichment culture clone fosmid MGS-M2</name>
    <dbReference type="NCBI Taxonomy" id="1549349"/>
    <lineage>
        <taxon>Bacteria</taxon>
        <taxon>Bacillati</taxon>
        <taxon>Bacillota</taxon>
        <taxon>environmental samples</taxon>
    </lineage>
</organism>
<accession>A0A0B5KBS8</accession>
<dbReference type="PROSITE" id="PS00211">
    <property type="entry name" value="ABC_TRANSPORTER_1"/>
    <property type="match status" value="1"/>
</dbReference>
<dbReference type="CDD" id="cd18544">
    <property type="entry name" value="ABC_6TM_TmrA_like"/>
    <property type="match status" value="1"/>
</dbReference>
<dbReference type="GO" id="GO:0016887">
    <property type="term" value="F:ATP hydrolysis activity"/>
    <property type="evidence" value="ECO:0007669"/>
    <property type="project" value="InterPro"/>
</dbReference>
<keyword evidence="8 9" id="KW-0472">Membrane</keyword>
<dbReference type="PANTHER" id="PTHR43394">
    <property type="entry name" value="ATP-DEPENDENT PERMEASE MDL1, MITOCHONDRIAL"/>
    <property type="match status" value="1"/>
</dbReference>
<dbReference type="PANTHER" id="PTHR43394:SF1">
    <property type="entry name" value="ATP-BINDING CASSETTE SUB-FAMILY B MEMBER 10, MITOCHONDRIAL"/>
    <property type="match status" value="1"/>
</dbReference>
<feature type="transmembrane region" description="Helical" evidence="9">
    <location>
        <begin position="149"/>
        <end position="168"/>
    </location>
</feature>
<keyword evidence="6" id="KW-0067">ATP-binding</keyword>
<dbReference type="FunFam" id="3.40.50.300:FF:000287">
    <property type="entry name" value="Multidrug ABC transporter ATP-binding protein"/>
    <property type="match status" value="1"/>
</dbReference>
<dbReference type="GO" id="GO:0005886">
    <property type="term" value="C:plasma membrane"/>
    <property type="evidence" value="ECO:0007669"/>
    <property type="project" value="UniProtKB-SubCell"/>
</dbReference>
<dbReference type="Pfam" id="PF00005">
    <property type="entry name" value="ABC_tran"/>
    <property type="match status" value="1"/>
</dbReference>
<dbReference type="GO" id="GO:0005524">
    <property type="term" value="F:ATP binding"/>
    <property type="evidence" value="ECO:0007669"/>
    <property type="project" value="UniProtKB-KW"/>
</dbReference>
<dbReference type="InterPro" id="IPR017871">
    <property type="entry name" value="ABC_transporter-like_CS"/>
</dbReference>
<evidence type="ECO:0000256" key="7">
    <source>
        <dbReference type="ARBA" id="ARBA00022989"/>
    </source>
</evidence>
<keyword evidence="3" id="KW-1003">Cell membrane</keyword>
<dbReference type="FunFam" id="1.20.1560.10:FF:000011">
    <property type="entry name" value="Multidrug ABC transporter ATP-binding protein"/>
    <property type="match status" value="1"/>
</dbReference>
<proteinExistence type="predicted"/>
<feature type="domain" description="ABC transporter" evidence="10">
    <location>
        <begin position="351"/>
        <end position="585"/>
    </location>
</feature>
<dbReference type="InterPro" id="IPR027417">
    <property type="entry name" value="P-loop_NTPase"/>
</dbReference>
<dbReference type="InterPro" id="IPR003593">
    <property type="entry name" value="AAA+_ATPase"/>
</dbReference>
<dbReference type="InterPro" id="IPR036640">
    <property type="entry name" value="ABC1_TM_sf"/>
</dbReference>
<dbReference type="SMART" id="SM00382">
    <property type="entry name" value="AAA"/>
    <property type="match status" value="1"/>
</dbReference>
<feature type="transmembrane region" description="Helical" evidence="9">
    <location>
        <begin position="69"/>
        <end position="88"/>
    </location>
</feature>
<dbReference type="CDD" id="cd03254">
    <property type="entry name" value="ABCC_Glucan_exporter_like"/>
    <property type="match status" value="1"/>
</dbReference>
<feature type="transmembrane region" description="Helical" evidence="9">
    <location>
        <begin position="252"/>
        <end position="275"/>
    </location>
</feature>
<reference evidence="12" key="1">
    <citation type="journal article" date="2015" name="Environ. Microbiol.">
        <title>Pressure adaptation is linked to thermal adaptation in salt-saturated marine habitats.</title>
        <authorList>
            <consortium name="The MAMBA Consortium"/>
            <person name="Alcaide M."/>
            <person name="Stogios P.J."/>
            <person name="Lafraya A."/>
            <person name="Tchigvintsev A."/>
            <person name="Flick R."/>
            <person name="Bargiela R."/>
            <person name="Chernikova T.N."/>
            <person name="Reva O.N."/>
            <person name="Hai T."/>
            <person name="Leggewie C.C."/>
            <person name="Katzke N."/>
            <person name="La Cono V."/>
            <person name="Matesanz R."/>
            <person name="Jebbar M."/>
            <person name="Jaeger K.E."/>
            <person name="Yakimov M.M."/>
            <person name="Yakunin A.F."/>
            <person name="Golyshin P.N."/>
            <person name="Golyshina O.V."/>
            <person name="Savchenko A."/>
            <person name="Ferrer M."/>
        </authorList>
    </citation>
    <scope>NUCLEOTIDE SEQUENCE</scope>
</reference>
<dbReference type="InterPro" id="IPR003439">
    <property type="entry name" value="ABC_transporter-like_ATP-bd"/>
</dbReference>
<evidence type="ECO:0000256" key="4">
    <source>
        <dbReference type="ARBA" id="ARBA00022692"/>
    </source>
</evidence>
<evidence type="ECO:0000256" key="9">
    <source>
        <dbReference type="SAM" id="Phobius"/>
    </source>
</evidence>
<dbReference type="InterPro" id="IPR011527">
    <property type="entry name" value="ABC1_TM_dom"/>
</dbReference>
<dbReference type="PROSITE" id="PS50929">
    <property type="entry name" value="ABC_TM1F"/>
    <property type="match status" value="1"/>
</dbReference>
<dbReference type="Gene3D" id="1.20.1560.10">
    <property type="entry name" value="ABC transporter type 1, transmembrane domain"/>
    <property type="match status" value="1"/>
</dbReference>
<evidence type="ECO:0000256" key="8">
    <source>
        <dbReference type="ARBA" id="ARBA00023136"/>
    </source>
</evidence>
<dbReference type="InterPro" id="IPR039421">
    <property type="entry name" value="Type_1_exporter"/>
</dbReference>
<keyword evidence="7 9" id="KW-1133">Transmembrane helix</keyword>
<dbReference type="PROSITE" id="PS50893">
    <property type="entry name" value="ABC_TRANSPORTER_2"/>
    <property type="match status" value="1"/>
</dbReference>
<dbReference type="AlphaFoldDB" id="A0A0B5KBS8"/>
<dbReference type="EMBL" id="KF831415">
    <property type="protein sequence ID" value="AJG37949.1"/>
    <property type="molecule type" value="Genomic_DNA"/>
</dbReference>
<dbReference type="Pfam" id="PF00664">
    <property type="entry name" value="ABC_membrane"/>
    <property type="match status" value="1"/>
</dbReference>
<feature type="transmembrane region" description="Helical" evidence="9">
    <location>
        <begin position="29"/>
        <end position="49"/>
    </location>
</feature>
<name>A0A0B5KBS8_9FIRM</name>